<feature type="non-terminal residue" evidence="1">
    <location>
        <position position="113"/>
    </location>
</feature>
<dbReference type="EMBL" id="KZ110598">
    <property type="protein sequence ID" value="OSX61417.1"/>
    <property type="molecule type" value="Genomic_DNA"/>
</dbReference>
<dbReference type="AlphaFoldDB" id="A0A1X6MYI9"/>
<organism evidence="1 2">
    <name type="scientific">Postia placenta MAD-698-R-SB12</name>
    <dbReference type="NCBI Taxonomy" id="670580"/>
    <lineage>
        <taxon>Eukaryota</taxon>
        <taxon>Fungi</taxon>
        <taxon>Dikarya</taxon>
        <taxon>Basidiomycota</taxon>
        <taxon>Agaricomycotina</taxon>
        <taxon>Agaricomycetes</taxon>
        <taxon>Polyporales</taxon>
        <taxon>Adustoporiaceae</taxon>
        <taxon>Rhodonia</taxon>
    </lineage>
</organism>
<dbReference type="GeneID" id="36328028"/>
<keyword evidence="2" id="KW-1185">Reference proteome</keyword>
<feature type="non-terminal residue" evidence="1">
    <location>
        <position position="1"/>
    </location>
</feature>
<evidence type="ECO:0000313" key="2">
    <source>
        <dbReference type="Proteomes" id="UP000194127"/>
    </source>
</evidence>
<dbReference type="Gene3D" id="3.40.50.300">
    <property type="entry name" value="P-loop containing nucleotide triphosphate hydrolases"/>
    <property type="match status" value="1"/>
</dbReference>
<dbReference type="RefSeq" id="XP_024338211.1">
    <property type="nucleotide sequence ID" value="XM_024483079.1"/>
</dbReference>
<name>A0A1X6MYI9_9APHY</name>
<dbReference type="Proteomes" id="UP000194127">
    <property type="component" value="Unassembled WGS sequence"/>
</dbReference>
<evidence type="ECO:0008006" key="3">
    <source>
        <dbReference type="Google" id="ProtNLM"/>
    </source>
</evidence>
<protein>
    <recommendedName>
        <fullName evidence="3">DNA2/NAM7 helicase helicase domain-containing protein</fullName>
    </recommendedName>
</protein>
<dbReference type="SUPFAM" id="SSF52540">
    <property type="entry name" value="P-loop containing nucleoside triphosphate hydrolases"/>
    <property type="match status" value="1"/>
</dbReference>
<dbReference type="InterPro" id="IPR027417">
    <property type="entry name" value="P-loop_NTPase"/>
</dbReference>
<accession>A0A1X6MYI9</accession>
<gene>
    <name evidence="1" type="ORF">POSPLADRAFT_1090396</name>
</gene>
<dbReference type="STRING" id="670580.A0A1X6MYI9"/>
<reference evidence="1 2" key="1">
    <citation type="submission" date="2017-04" db="EMBL/GenBank/DDBJ databases">
        <title>Genome Sequence of the Model Brown-Rot Fungus Postia placenta SB12.</title>
        <authorList>
            <consortium name="DOE Joint Genome Institute"/>
            <person name="Gaskell J."/>
            <person name="Kersten P."/>
            <person name="Larrondo L.F."/>
            <person name="Canessa P."/>
            <person name="Martinez D."/>
            <person name="Hibbett D."/>
            <person name="Schmoll M."/>
            <person name="Kubicek C.P."/>
            <person name="Martinez A.T."/>
            <person name="Yadav J."/>
            <person name="Master E."/>
            <person name="Magnuson J.K."/>
            <person name="James T."/>
            <person name="Yaver D."/>
            <person name="Berka R."/>
            <person name="Labutti K."/>
            <person name="Lipzen A."/>
            <person name="Aerts A."/>
            <person name="Barry K."/>
            <person name="Henrissat B."/>
            <person name="Blanchette R."/>
            <person name="Grigoriev I."/>
            <person name="Cullen D."/>
        </authorList>
    </citation>
    <scope>NUCLEOTIDE SEQUENCE [LARGE SCALE GENOMIC DNA]</scope>
    <source>
        <strain evidence="1 2">MAD-698-R-SB12</strain>
    </source>
</reference>
<sequence>ITGPPGTGKTRTISAATKFWDGQRLRHPVWVVAQSNVGVKNIALSFAKCDIDFKVLVSKEFYVEWHEHIYEPLERYLIRSDDLFQHGAMVGRLLLDSSVILCTLSMLSNPALD</sequence>
<evidence type="ECO:0000313" key="1">
    <source>
        <dbReference type="EMBL" id="OSX61417.1"/>
    </source>
</evidence>
<proteinExistence type="predicted"/>
<dbReference type="OrthoDB" id="6513042at2759"/>